<dbReference type="Pfam" id="PF22505">
    <property type="entry name" value="RNase_J_b_CASP"/>
    <property type="match status" value="1"/>
</dbReference>
<dbReference type="GO" id="GO:0003723">
    <property type="term" value="F:RNA binding"/>
    <property type="evidence" value="ECO:0007669"/>
    <property type="project" value="UniProtKB-KW"/>
</dbReference>
<dbReference type="Gene3D" id="3.60.15.10">
    <property type="entry name" value="Ribonuclease Z/Hydroxyacylglutathione hydrolase-like"/>
    <property type="match status" value="1"/>
</dbReference>
<dbReference type="Gene3D" id="3.40.50.10710">
    <property type="entry name" value="Metallo-hydrolase/oxidoreductase"/>
    <property type="match status" value="1"/>
</dbReference>
<keyword evidence="11" id="KW-1185">Reference proteome</keyword>
<evidence type="ECO:0000256" key="8">
    <source>
        <dbReference type="SAM" id="MobiDB-lite"/>
    </source>
</evidence>
<feature type="compositionally biased region" description="Low complexity" evidence="8">
    <location>
        <begin position="10"/>
        <end position="30"/>
    </location>
</feature>
<dbReference type="InterPro" id="IPR011108">
    <property type="entry name" value="RMMBL"/>
</dbReference>
<evidence type="ECO:0000256" key="7">
    <source>
        <dbReference type="ARBA" id="ARBA00022884"/>
    </source>
</evidence>
<dbReference type="SUPFAM" id="SSF56281">
    <property type="entry name" value="Metallo-hydrolase/oxidoreductase"/>
    <property type="match status" value="1"/>
</dbReference>
<dbReference type="STRING" id="272633.gene:10731646"/>
<dbReference type="Proteomes" id="UP000002522">
    <property type="component" value="Chromosome"/>
</dbReference>
<name>Q8EVN2_MALP2</name>
<evidence type="ECO:0000256" key="6">
    <source>
        <dbReference type="ARBA" id="ARBA00022839"/>
    </source>
</evidence>
<keyword evidence="6" id="KW-0269">Exonuclease</keyword>
<evidence type="ECO:0000256" key="2">
    <source>
        <dbReference type="ARBA" id="ARBA00022722"/>
    </source>
</evidence>
<dbReference type="Pfam" id="PF07521">
    <property type="entry name" value="RMMBL"/>
    <property type="match status" value="1"/>
</dbReference>
<evidence type="ECO:0000256" key="5">
    <source>
        <dbReference type="ARBA" id="ARBA00022833"/>
    </source>
</evidence>
<keyword evidence="3" id="KW-0479">Metal-binding</keyword>
<dbReference type="GO" id="GO:0046872">
    <property type="term" value="F:metal ion binding"/>
    <property type="evidence" value="ECO:0007669"/>
    <property type="project" value="UniProtKB-KW"/>
</dbReference>
<dbReference type="CDD" id="cd07714">
    <property type="entry name" value="RNaseJ_MBL-fold"/>
    <property type="match status" value="1"/>
</dbReference>
<feature type="region of interest" description="Disordered" evidence="8">
    <location>
        <begin position="1"/>
        <end position="39"/>
    </location>
</feature>
<gene>
    <name evidence="10" type="ordered locus">MYPE5290</name>
</gene>
<dbReference type="Pfam" id="PF00753">
    <property type="entry name" value="Lactamase_B"/>
    <property type="match status" value="1"/>
</dbReference>
<evidence type="ECO:0000313" key="11">
    <source>
        <dbReference type="Proteomes" id="UP000002522"/>
    </source>
</evidence>
<dbReference type="FunCoup" id="Q8EVN2">
    <property type="interactions" value="144"/>
</dbReference>
<keyword evidence="1" id="KW-0963">Cytoplasm</keyword>
<dbReference type="HOGENOM" id="CLU_008727_3_3_14"/>
<protein>
    <recommendedName>
        <fullName evidence="9">Metallo-beta-lactamase domain-containing protein</fullName>
    </recommendedName>
</protein>
<dbReference type="InterPro" id="IPR001279">
    <property type="entry name" value="Metallo-B-lactamas"/>
</dbReference>
<dbReference type="eggNOG" id="COG0595">
    <property type="taxonomic scope" value="Bacteria"/>
</dbReference>
<dbReference type="InterPro" id="IPR042173">
    <property type="entry name" value="RNase_J_2"/>
</dbReference>
<evidence type="ECO:0000256" key="3">
    <source>
        <dbReference type="ARBA" id="ARBA00022723"/>
    </source>
</evidence>
<keyword evidence="2" id="KW-0540">Nuclease</keyword>
<dbReference type="AlphaFoldDB" id="Q8EVN2"/>
<dbReference type="PANTHER" id="PTHR43694">
    <property type="entry name" value="RIBONUCLEASE J"/>
    <property type="match status" value="1"/>
</dbReference>
<dbReference type="Gene3D" id="3.10.20.580">
    <property type="match status" value="1"/>
</dbReference>
<dbReference type="InterPro" id="IPR004613">
    <property type="entry name" value="RNase_J"/>
</dbReference>
<keyword evidence="7" id="KW-0694">RNA-binding</keyword>
<dbReference type="InterPro" id="IPR001587">
    <property type="entry name" value="RNase_J_CS"/>
</dbReference>
<dbReference type="Pfam" id="PF17770">
    <property type="entry name" value="RNase_J_C"/>
    <property type="match status" value="1"/>
</dbReference>
<evidence type="ECO:0000259" key="9">
    <source>
        <dbReference type="SMART" id="SM00849"/>
    </source>
</evidence>
<evidence type="ECO:0000256" key="1">
    <source>
        <dbReference type="ARBA" id="ARBA00022490"/>
    </source>
</evidence>
<dbReference type="SMART" id="SM00849">
    <property type="entry name" value="Lactamase_B"/>
    <property type="match status" value="1"/>
</dbReference>
<organism evidence="10 11">
    <name type="scientific">Malacoplasma penetrans (strain HF-2)</name>
    <name type="common">Mycoplasma penetrans</name>
    <dbReference type="NCBI Taxonomy" id="272633"/>
    <lineage>
        <taxon>Bacteria</taxon>
        <taxon>Bacillati</taxon>
        <taxon>Mycoplasmatota</taxon>
        <taxon>Mycoplasmoidales</taxon>
        <taxon>Mycoplasmoidaceae</taxon>
        <taxon>Malacoplasma</taxon>
    </lineage>
</organism>
<keyword evidence="5" id="KW-0862">Zinc</keyword>
<evidence type="ECO:0000256" key="4">
    <source>
        <dbReference type="ARBA" id="ARBA00022801"/>
    </source>
</evidence>
<feature type="domain" description="Metallo-beta-lactamase" evidence="9">
    <location>
        <begin position="88"/>
        <end position="284"/>
    </location>
</feature>
<dbReference type="InterPro" id="IPR055132">
    <property type="entry name" value="RNase_J_b_CASP"/>
</dbReference>
<accession>Q8EVN2</accession>
<dbReference type="RefSeq" id="WP_011077353.1">
    <property type="nucleotide sequence ID" value="NC_004432.1"/>
</dbReference>
<keyword evidence="4" id="KW-0378">Hydrolase</keyword>
<sequence>MKNNNDNKNKFFNNKKNFNKKPNQNNSLNENDLENESKDEKKLIDIKQIPEEDRVDYSRFKNIPISNEFKNKPDHTYVFAVGGLDEVGKNSYAIEHNEETIMVDYGIKFASSDLLGINGIVANTSYFVENNRPIDALLLTHGHEDHIGGIPYLLQTTEVKKIYAPLLATELIKRRLSEFRDIKYNPEIIPFGDDSKVSTKYFEVDFFRVCHSIPDSFGMCIKTPNGRIVSAGDYRYDFGKDTDDTNIHKLVEMSNRGIDIFLSESTNSDQPGFSPSEDNIINNIETLIKNSKGRVFVATFASNLGRIEKIIERAIKSGRRVCIMGRSMEANIKTSKKLGYLKISESDFLTTKELNECKDREILVVLTGSQGEEMAALNQMALGKHPRLSLKPSDSIIMSSNPIPGNFKSVELLINRLYKQGVNMYTNSPNFRIHSSGHATIQELQMMFKILKPKYLIPIHGESKMLSAMKRNANSIGINPENVFVLTNGLKVELKDHNLKLTNQRIDACPIYIDKKVASKSTTDLINKRKLLSEEGIFNIIVLIDHKNKKVVKNPMLSTRGCFYAKDSSSLITKISFSVKDEIESLLNKEAEASKEKIKQAVANVVKFYVWKNKKKNPIVTTTVFDINK</sequence>
<dbReference type="PANTHER" id="PTHR43694:SF1">
    <property type="entry name" value="RIBONUCLEASE J"/>
    <property type="match status" value="1"/>
</dbReference>
<dbReference type="InterPro" id="IPR036866">
    <property type="entry name" value="RibonucZ/Hydroxyglut_hydro"/>
</dbReference>
<dbReference type="PROSITE" id="PS01292">
    <property type="entry name" value="UPF0036"/>
    <property type="match status" value="1"/>
</dbReference>
<evidence type="ECO:0000313" key="10">
    <source>
        <dbReference type="EMBL" id="BAC44319.1"/>
    </source>
</evidence>
<dbReference type="KEGG" id="mpe:MYPE5290"/>
<dbReference type="InterPro" id="IPR041636">
    <property type="entry name" value="RNase_J_C"/>
</dbReference>
<dbReference type="NCBIfam" id="TIGR00649">
    <property type="entry name" value="MG423"/>
    <property type="match status" value="1"/>
</dbReference>
<dbReference type="GO" id="GO:0004527">
    <property type="term" value="F:exonuclease activity"/>
    <property type="evidence" value="ECO:0007669"/>
    <property type="project" value="UniProtKB-KW"/>
</dbReference>
<reference evidence="10 11" key="1">
    <citation type="journal article" date="2002" name="Nucleic Acids Res.">
        <title>The complete genomic sequence of Mycoplasma penetrans, an intracellular bacterial pathogen in humans.</title>
        <authorList>
            <person name="Sasaki Y."/>
            <person name="Ishikawa J."/>
            <person name="Yamashita A."/>
            <person name="Oshima K."/>
            <person name="Kenri T."/>
            <person name="Furuya K."/>
            <person name="Yoshino C."/>
            <person name="Horino A."/>
            <person name="Shiba T."/>
            <person name="Sasaki T."/>
            <person name="Hattori M."/>
        </authorList>
    </citation>
    <scope>NUCLEOTIDE SEQUENCE [LARGE SCALE GENOMIC DNA]</scope>
    <source>
        <strain evidence="10 11">HF-2</strain>
    </source>
</reference>
<proteinExistence type="predicted"/>
<dbReference type="EMBL" id="BA000026">
    <property type="protein sequence ID" value="BAC44319.1"/>
    <property type="molecule type" value="Genomic_DNA"/>
</dbReference>
<dbReference type="InParanoid" id="Q8EVN2"/>